<reference evidence="1" key="1">
    <citation type="submission" date="2014-09" db="EMBL/GenBank/DDBJ databases">
        <authorList>
            <person name="Magalhaes I.L.F."/>
            <person name="Oliveira U."/>
            <person name="Santos F.R."/>
            <person name="Vidigal T.H.D.A."/>
            <person name="Brescovit A.D."/>
            <person name="Santos A.J."/>
        </authorList>
    </citation>
    <scope>NUCLEOTIDE SEQUENCE</scope>
    <source>
        <tissue evidence="1">Shoot tissue taken approximately 20 cm above the soil surface</tissue>
    </source>
</reference>
<reference evidence="1" key="2">
    <citation type="journal article" date="2015" name="Data Brief">
        <title>Shoot transcriptome of the giant reed, Arundo donax.</title>
        <authorList>
            <person name="Barrero R.A."/>
            <person name="Guerrero F.D."/>
            <person name="Moolhuijzen P."/>
            <person name="Goolsby J.A."/>
            <person name="Tidwell J."/>
            <person name="Bellgard S.E."/>
            <person name="Bellgard M.I."/>
        </authorList>
    </citation>
    <scope>NUCLEOTIDE SEQUENCE</scope>
    <source>
        <tissue evidence="1">Shoot tissue taken approximately 20 cm above the soil surface</tissue>
    </source>
</reference>
<accession>A0A0A9B7Q5</accession>
<dbReference type="AlphaFoldDB" id="A0A0A9B7Q5"/>
<protein>
    <submittedName>
        <fullName evidence="1">Uncharacterized protein</fullName>
    </submittedName>
</protein>
<sequence>MTLLVISVTTAEPITPAIAQATCTDSSSSSPREGEELRWICSHRMFFAESSLRNLTEL</sequence>
<proteinExistence type="predicted"/>
<dbReference type="EMBL" id="GBRH01242568">
    <property type="protein sequence ID" value="JAD55327.1"/>
    <property type="molecule type" value="Transcribed_RNA"/>
</dbReference>
<name>A0A0A9B7Q5_ARUDO</name>
<organism evidence="1">
    <name type="scientific">Arundo donax</name>
    <name type="common">Giant reed</name>
    <name type="synonym">Donax arundinaceus</name>
    <dbReference type="NCBI Taxonomy" id="35708"/>
    <lineage>
        <taxon>Eukaryota</taxon>
        <taxon>Viridiplantae</taxon>
        <taxon>Streptophyta</taxon>
        <taxon>Embryophyta</taxon>
        <taxon>Tracheophyta</taxon>
        <taxon>Spermatophyta</taxon>
        <taxon>Magnoliopsida</taxon>
        <taxon>Liliopsida</taxon>
        <taxon>Poales</taxon>
        <taxon>Poaceae</taxon>
        <taxon>PACMAD clade</taxon>
        <taxon>Arundinoideae</taxon>
        <taxon>Arundineae</taxon>
        <taxon>Arundo</taxon>
    </lineage>
</organism>
<evidence type="ECO:0000313" key="1">
    <source>
        <dbReference type="EMBL" id="JAD55327.1"/>
    </source>
</evidence>